<keyword evidence="3" id="KW-1185">Reference proteome</keyword>
<feature type="transmembrane region" description="Helical" evidence="1">
    <location>
        <begin position="41"/>
        <end position="60"/>
    </location>
</feature>
<sequence length="130" mass="14285">MEYRLLADLTLAVHALFVLFVALGGLLVLRWPRVAWLHLPAAAWGAGMMFAGAICPLTYLENHWRVLAGQQGYPDGFVAHYLLALVYPQGVTRTMQAVLGVLVVGGNAAVYAWAWRRARRQAGDPVKRSA</sequence>
<dbReference type="STRING" id="463040.CAL15_08545"/>
<evidence type="ECO:0000256" key="1">
    <source>
        <dbReference type="SAM" id="Phobius"/>
    </source>
</evidence>
<evidence type="ECO:0000313" key="3">
    <source>
        <dbReference type="Proteomes" id="UP000194161"/>
    </source>
</evidence>
<dbReference type="Pfam" id="PF10861">
    <property type="entry name" value="DUF2784"/>
    <property type="match status" value="1"/>
</dbReference>
<gene>
    <name evidence="2" type="ORF">CAL15_08545</name>
</gene>
<proteinExistence type="predicted"/>
<organism evidence="2 3">
    <name type="scientific">Bordetella genomosp. 13</name>
    <dbReference type="NCBI Taxonomy" id="463040"/>
    <lineage>
        <taxon>Bacteria</taxon>
        <taxon>Pseudomonadati</taxon>
        <taxon>Pseudomonadota</taxon>
        <taxon>Betaproteobacteria</taxon>
        <taxon>Burkholderiales</taxon>
        <taxon>Alcaligenaceae</taxon>
        <taxon>Bordetella</taxon>
    </lineage>
</organism>
<dbReference type="EMBL" id="CP021111">
    <property type="protein sequence ID" value="ARP94431.1"/>
    <property type="molecule type" value="Genomic_DNA"/>
</dbReference>
<keyword evidence="1" id="KW-0472">Membrane</keyword>
<feature type="transmembrane region" description="Helical" evidence="1">
    <location>
        <begin position="95"/>
        <end position="114"/>
    </location>
</feature>
<evidence type="ECO:0000313" key="2">
    <source>
        <dbReference type="EMBL" id="ARP94431.1"/>
    </source>
</evidence>
<dbReference type="Proteomes" id="UP000194161">
    <property type="component" value="Chromosome"/>
</dbReference>
<dbReference type="RefSeq" id="WP_086078195.1">
    <property type="nucleotide sequence ID" value="NZ_CP021111.1"/>
</dbReference>
<dbReference type="KEGG" id="bgm:CAL15_08545"/>
<dbReference type="OrthoDB" id="370375at2"/>
<reference evidence="2 3" key="1">
    <citation type="submission" date="2017-05" db="EMBL/GenBank/DDBJ databases">
        <title>Complete and WGS of Bordetella genogroups.</title>
        <authorList>
            <person name="Spilker T."/>
            <person name="LiPuma J."/>
        </authorList>
    </citation>
    <scope>NUCLEOTIDE SEQUENCE [LARGE SCALE GENOMIC DNA]</scope>
    <source>
        <strain evidence="2 3">AU7206</strain>
    </source>
</reference>
<accession>A0A1W6ZAP3</accession>
<dbReference type="InterPro" id="IPR021218">
    <property type="entry name" value="DUF2784"/>
</dbReference>
<keyword evidence="1" id="KW-1133">Transmembrane helix</keyword>
<evidence type="ECO:0008006" key="4">
    <source>
        <dbReference type="Google" id="ProtNLM"/>
    </source>
</evidence>
<protein>
    <recommendedName>
        <fullName evidence="4">DUF2784 domain-containing protein</fullName>
    </recommendedName>
</protein>
<keyword evidence="1" id="KW-0812">Transmembrane</keyword>
<dbReference type="AlphaFoldDB" id="A0A1W6ZAP3"/>
<feature type="transmembrane region" description="Helical" evidence="1">
    <location>
        <begin position="6"/>
        <end position="29"/>
    </location>
</feature>
<name>A0A1W6ZAP3_9BORD</name>